<dbReference type="STRING" id="1314781.A0A165M8V1"/>
<evidence type="ECO:0000256" key="3">
    <source>
        <dbReference type="ARBA" id="ARBA00022679"/>
    </source>
</evidence>
<evidence type="ECO:0000256" key="6">
    <source>
        <dbReference type="RuleBase" id="RU362118"/>
    </source>
</evidence>
<dbReference type="NCBIfam" id="TIGR01326">
    <property type="entry name" value="OAH_OAS_sulfhy"/>
    <property type="match status" value="1"/>
</dbReference>
<feature type="modified residue" description="N6-(pyridoxal phosphate)lysine" evidence="5">
    <location>
        <position position="213"/>
    </location>
</feature>
<dbReference type="OrthoDB" id="3512640at2759"/>
<dbReference type="SUPFAM" id="SSF53383">
    <property type="entry name" value="PLP-dependent transferases"/>
    <property type="match status" value="1"/>
</dbReference>
<keyword evidence="4 5" id="KW-0663">Pyridoxal phosphate</keyword>
<dbReference type="InParanoid" id="A0A165M8V1"/>
<dbReference type="Gene3D" id="3.40.640.10">
    <property type="entry name" value="Type I PLP-dependent aspartate aminotransferase-like (Major domain)"/>
    <property type="match status" value="1"/>
</dbReference>
<dbReference type="PANTHER" id="PTHR43797:SF2">
    <property type="entry name" value="HOMOCYSTEINE_CYSTEINE SYNTHASE"/>
    <property type="match status" value="1"/>
</dbReference>
<accession>A0A165M8V1</accession>
<reference evidence="7 8" key="1">
    <citation type="journal article" date="2016" name="Mol. Biol. Evol.">
        <title>Comparative Genomics of Early-Diverging Mushroom-Forming Fungi Provides Insights into the Origins of Lignocellulose Decay Capabilities.</title>
        <authorList>
            <person name="Nagy L.G."/>
            <person name="Riley R."/>
            <person name="Tritt A."/>
            <person name="Adam C."/>
            <person name="Daum C."/>
            <person name="Floudas D."/>
            <person name="Sun H."/>
            <person name="Yadav J.S."/>
            <person name="Pangilinan J."/>
            <person name="Larsson K.H."/>
            <person name="Matsuura K."/>
            <person name="Barry K."/>
            <person name="Labutti K."/>
            <person name="Kuo R."/>
            <person name="Ohm R.A."/>
            <person name="Bhattacharya S.S."/>
            <person name="Shirouzu T."/>
            <person name="Yoshinaga Y."/>
            <person name="Martin F.M."/>
            <person name="Grigoriev I.V."/>
            <person name="Hibbett D.S."/>
        </authorList>
    </citation>
    <scope>NUCLEOTIDE SEQUENCE [LARGE SCALE GENOMIC DNA]</scope>
    <source>
        <strain evidence="7 8">HHB12029</strain>
    </source>
</reference>
<dbReference type="CDD" id="cd00614">
    <property type="entry name" value="CGS_like"/>
    <property type="match status" value="1"/>
</dbReference>
<dbReference type="FunCoup" id="A0A165M8V1">
    <property type="interactions" value="192"/>
</dbReference>
<dbReference type="InterPro" id="IPR006235">
    <property type="entry name" value="OAc-hSer/O-AcSer_sulfhydrylase"/>
</dbReference>
<dbReference type="GO" id="GO:0003961">
    <property type="term" value="F:O-acetylhomoserine aminocarboxypropyltransferase activity"/>
    <property type="evidence" value="ECO:0007669"/>
    <property type="project" value="TreeGrafter"/>
</dbReference>
<dbReference type="GO" id="GO:0004124">
    <property type="term" value="F:cysteine synthase activity"/>
    <property type="evidence" value="ECO:0007669"/>
    <property type="project" value="TreeGrafter"/>
</dbReference>
<gene>
    <name evidence="7" type="ORF">EXIGLDRAFT_726811</name>
</gene>
<dbReference type="InterPro" id="IPR015422">
    <property type="entry name" value="PyrdxlP-dep_Trfase_small"/>
</dbReference>
<dbReference type="Gene3D" id="3.90.1150.10">
    <property type="entry name" value="Aspartate Aminotransferase, domain 1"/>
    <property type="match status" value="1"/>
</dbReference>
<keyword evidence="7" id="KW-0456">Lyase</keyword>
<dbReference type="GO" id="GO:0019346">
    <property type="term" value="P:transsulfuration"/>
    <property type="evidence" value="ECO:0007669"/>
    <property type="project" value="InterPro"/>
</dbReference>
<dbReference type="PIRSF" id="PIRSF001434">
    <property type="entry name" value="CGS"/>
    <property type="match status" value="1"/>
</dbReference>
<comment type="similarity">
    <text evidence="2 6">Belongs to the trans-sulfuration enzymes family.</text>
</comment>
<dbReference type="GO" id="GO:0006535">
    <property type="term" value="P:cysteine biosynthetic process from serine"/>
    <property type="evidence" value="ECO:0007669"/>
    <property type="project" value="TreeGrafter"/>
</dbReference>
<dbReference type="GO" id="GO:0005737">
    <property type="term" value="C:cytoplasm"/>
    <property type="evidence" value="ECO:0007669"/>
    <property type="project" value="TreeGrafter"/>
</dbReference>
<dbReference type="InterPro" id="IPR000277">
    <property type="entry name" value="Cys/Met-Metab_PyrdxlP-dep_enz"/>
</dbReference>
<evidence type="ECO:0000256" key="1">
    <source>
        <dbReference type="ARBA" id="ARBA00001933"/>
    </source>
</evidence>
<evidence type="ECO:0000313" key="8">
    <source>
        <dbReference type="Proteomes" id="UP000077266"/>
    </source>
</evidence>
<comment type="cofactor">
    <cofactor evidence="1 6">
        <name>pyridoxal 5'-phosphate</name>
        <dbReference type="ChEBI" id="CHEBI:597326"/>
    </cofactor>
</comment>
<dbReference type="InterPro" id="IPR054542">
    <property type="entry name" value="Cys_met_metab_PP"/>
</dbReference>
<dbReference type="EMBL" id="KV425914">
    <property type="protein sequence ID" value="KZV98923.1"/>
    <property type="molecule type" value="Genomic_DNA"/>
</dbReference>
<name>A0A165M8V1_EXIGL</name>
<evidence type="ECO:0000313" key="7">
    <source>
        <dbReference type="EMBL" id="KZV98923.1"/>
    </source>
</evidence>
<dbReference type="GO" id="GO:0030170">
    <property type="term" value="F:pyridoxal phosphate binding"/>
    <property type="evidence" value="ECO:0007669"/>
    <property type="project" value="InterPro"/>
</dbReference>
<dbReference type="PROSITE" id="PS00868">
    <property type="entry name" value="CYS_MET_METAB_PP"/>
    <property type="match status" value="1"/>
</dbReference>
<proteinExistence type="inferred from homology"/>
<dbReference type="InterPro" id="IPR015424">
    <property type="entry name" value="PyrdxlP-dep_Trfase"/>
</dbReference>
<dbReference type="FunFam" id="3.40.640.10:FF:000035">
    <property type="entry name" value="O-succinylhomoserine sulfhydrylase"/>
    <property type="match status" value="1"/>
</dbReference>
<sequence>MSHNFYKEPEFDTIQLHGGQEPDPTTNARAVPIYATTSFVFNNSEHAADLFGLRAFGNIYSRIGNPTVDVFEKRIAALEGGAAAVATASGQAAQFMAITNIARTGDNIISTTNLYGGTFNQFKVYLKNFGITVKWIDGDKPEDFEALIDDKTKALYVESIGNPRYNVAPIPELASIAHKHGIPLIVDNTFGAGGYLIRPIEHGADIVVHSATKWIGGHGTTIGGVVIDSGKFDWTRSGRFPGFTEPAEGYHGLKFSETFGPVAYAVKLRVDGLRDLGATLNPFAAFLLIQGLETLSLRAQRHSDNALALAQWLDAHPKVAWVAYPGLPSHASHAIAKRLLRPNAFGGVLSFGVKGDAKVGSAVVGALKLASHLANVGDAKTLVIHPATTTHQQLTTEEQFSSGVTPDLIRVSVGIEAISDIIADFSNAFAVAIPDPQ</sequence>
<organism evidence="7 8">
    <name type="scientific">Exidia glandulosa HHB12029</name>
    <dbReference type="NCBI Taxonomy" id="1314781"/>
    <lineage>
        <taxon>Eukaryota</taxon>
        <taxon>Fungi</taxon>
        <taxon>Dikarya</taxon>
        <taxon>Basidiomycota</taxon>
        <taxon>Agaricomycotina</taxon>
        <taxon>Agaricomycetes</taxon>
        <taxon>Auriculariales</taxon>
        <taxon>Exidiaceae</taxon>
        <taxon>Exidia</taxon>
    </lineage>
</organism>
<keyword evidence="3" id="KW-0808">Transferase</keyword>
<dbReference type="GO" id="GO:0071269">
    <property type="term" value="P:L-homocysteine biosynthetic process"/>
    <property type="evidence" value="ECO:0007669"/>
    <property type="project" value="TreeGrafter"/>
</dbReference>
<dbReference type="PANTHER" id="PTHR43797">
    <property type="entry name" value="HOMOCYSTEINE/CYSTEINE SYNTHASE"/>
    <property type="match status" value="1"/>
</dbReference>
<dbReference type="GO" id="GO:0016829">
    <property type="term" value="F:lyase activity"/>
    <property type="evidence" value="ECO:0007669"/>
    <property type="project" value="UniProtKB-KW"/>
</dbReference>
<dbReference type="Proteomes" id="UP000077266">
    <property type="component" value="Unassembled WGS sequence"/>
</dbReference>
<evidence type="ECO:0000256" key="5">
    <source>
        <dbReference type="PIRSR" id="PIRSR001434-2"/>
    </source>
</evidence>
<protein>
    <submittedName>
        <fullName evidence="7">Putative O-acetylhomoserine-lyase</fullName>
    </submittedName>
</protein>
<evidence type="ECO:0000256" key="2">
    <source>
        <dbReference type="ARBA" id="ARBA00009077"/>
    </source>
</evidence>
<dbReference type="AlphaFoldDB" id="A0A165M8V1"/>
<keyword evidence="8" id="KW-1185">Reference proteome</keyword>
<dbReference type="InterPro" id="IPR015421">
    <property type="entry name" value="PyrdxlP-dep_Trfase_major"/>
</dbReference>
<dbReference type="Pfam" id="PF01053">
    <property type="entry name" value="Cys_Met_Meta_PP"/>
    <property type="match status" value="1"/>
</dbReference>
<evidence type="ECO:0000256" key="4">
    <source>
        <dbReference type="ARBA" id="ARBA00022898"/>
    </source>
</evidence>